<keyword evidence="5" id="KW-0812">Transmembrane</keyword>
<dbReference type="PANTHER" id="PTHR32089:SF70">
    <property type="entry name" value="ENERGY TAXIS MODULATING METHYL ACCEPTING SENSORY TRANSDUCER"/>
    <property type="match status" value="1"/>
</dbReference>
<dbReference type="Pfam" id="PF12729">
    <property type="entry name" value="4HB_MCP_1"/>
    <property type="match status" value="1"/>
</dbReference>
<keyword evidence="5" id="KW-0472">Membrane</keyword>
<dbReference type="Pfam" id="PF00015">
    <property type="entry name" value="MCPsignal"/>
    <property type="match status" value="1"/>
</dbReference>
<evidence type="ECO:0000259" key="7">
    <source>
        <dbReference type="PROSITE" id="PS50885"/>
    </source>
</evidence>
<evidence type="ECO:0000256" key="5">
    <source>
        <dbReference type="SAM" id="Phobius"/>
    </source>
</evidence>
<dbReference type="InterPro" id="IPR004089">
    <property type="entry name" value="MCPsignal_dom"/>
</dbReference>
<dbReference type="SMART" id="SM00304">
    <property type="entry name" value="HAMP"/>
    <property type="match status" value="1"/>
</dbReference>
<evidence type="ECO:0000256" key="2">
    <source>
        <dbReference type="ARBA" id="ARBA00023224"/>
    </source>
</evidence>
<dbReference type="GO" id="GO:0006935">
    <property type="term" value="P:chemotaxis"/>
    <property type="evidence" value="ECO:0007669"/>
    <property type="project" value="InterPro"/>
</dbReference>
<evidence type="ECO:0000256" key="3">
    <source>
        <dbReference type="ARBA" id="ARBA00029447"/>
    </source>
</evidence>
<dbReference type="Gene3D" id="1.10.287.950">
    <property type="entry name" value="Methyl-accepting chemotaxis protein"/>
    <property type="match status" value="1"/>
</dbReference>
<protein>
    <submittedName>
        <fullName evidence="8">Chemotaxis protein</fullName>
    </submittedName>
</protein>
<dbReference type="AlphaFoldDB" id="A0A0J1GTN5"/>
<dbReference type="GO" id="GO:0016020">
    <property type="term" value="C:membrane"/>
    <property type="evidence" value="ECO:0007669"/>
    <property type="project" value="UniProtKB-SubCell"/>
</dbReference>
<keyword evidence="5" id="KW-1133">Transmembrane helix</keyword>
<proteinExistence type="inferred from homology"/>
<dbReference type="PROSITE" id="PS50885">
    <property type="entry name" value="HAMP"/>
    <property type="match status" value="1"/>
</dbReference>
<gene>
    <name evidence="8" type="ORF">ABT58_00720</name>
</gene>
<evidence type="ECO:0000259" key="6">
    <source>
        <dbReference type="PROSITE" id="PS50111"/>
    </source>
</evidence>
<evidence type="ECO:0000313" key="8">
    <source>
        <dbReference type="EMBL" id="KLV03078.1"/>
    </source>
</evidence>
<dbReference type="InterPro" id="IPR003660">
    <property type="entry name" value="HAMP_dom"/>
</dbReference>
<evidence type="ECO:0000313" key="9">
    <source>
        <dbReference type="Proteomes" id="UP000036426"/>
    </source>
</evidence>
<dbReference type="GO" id="GO:0004888">
    <property type="term" value="F:transmembrane signaling receptor activity"/>
    <property type="evidence" value="ECO:0007669"/>
    <property type="project" value="InterPro"/>
</dbReference>
<dbReference type="PROSITE" id="PS50111">
    <property type="entry name" value="CHEMOTAXIS_TRANSDUC_2"/>
    <property type="match status" value="1"/>
</dbReference>
<dbReference type="FunFam" id="1.10.287.950:FF:000001">
    <property type="entry name" value="Methyl-accepting chemotaxis sensory transducer"/>
    <property type="match status" value="1"/>
</dbReference>
<keyword evidence="2 4" id="KW-0807">Transducer</keyword>
<comment type="similarity">
    <text evidence="3">Belongs to the methyl-accepting chemotaxis (MCP) protein family.</text>
</comment>
<feature type="transmembrane region" description="Helical" evidence="5">
    <location>
        <begin position="304"/>
        <end position="324"/>
    </location>
</feature>
<dbReference type="InterPro" id="IPR004090">
    <property type="entry name" value="Chemotax_Me-accpt_rcpt"/>
</dbReference>
<reference evidence="8 9" key="1">
    <citation type="submission" date="2015-05" db="EMBL/GenBank/DDBJ databases">
        <title>Photobacterium galathea sp. nov.</title>
        <authorList>
            <person name="Machado H."/>
            <person name="Gram L."/>
        </authorList>
    </citation>
    <scope>NUCLEOTIDE SEQUENCE [LARGE SCALE GENOMIC DNA]</scope>
    <source>
        <strain evidence="8 9">DSM 25995</strain>
    </source>
</reference>
<dbReference type="RefSeq" id="WP_047872423.1">
    <property type="nucleotide sequence ID" value="NZ_BMYC01000011.1"/>
</dbReference>
<evidence type="ECO:0000256" key="1">
    <source>
        <dbReference type="ARBA" id="ARBA00004370"/>
    </source>
</evidence>
<feature type="domain" description="Methyl-accepting transducer" evidence="6">
    <location>
        <begin position="385"/>
        <end position="621"/>
    </location>
</feature>
<dbReference type="Pfam" id="PF00672">
    <property type="entry name" value="HAMP"/>
    <property type="match status" value="1"/>
</dbReference>
<dbReference type="GO" id="GO:0007165">
    <property type="term" value="P:signal transduction"/>
    <property type="evidence" value="ECO:0007669"/>
    <property type="project" value="UniProtKB-KW"/>
</dbReference>
<comment type="subcellular location">
    <subcellularLocation>
        <location evidence="1">Membrane</location>
    </subcellularLocation>
</comment>
<organism evidence="8 9">
    <name type="scientific">Photobacterium aphoticum</name>
    <dbReference type="NCBI Taxonomy" id="754436"/>
    <lineage>
        <taxon>Bacteria</taxon>
        <taxon>Pseudomonadati</taxon>
        <taxon>Pseudomonadota</taxon>
        <taxon>Gammaproteobacteria</taxon>
        <taxon>Vibrionales</taxon>
        <taxon>Vibrionaceae</taxon>
        <taxon>Photobacterium</taxon>
    </lineage>
</organism>
<accession>A0A0J1GTN5</accession>
<comment type="caution">
    <text evidence="8">The sequence shown here is derived from an EMBL/GenBank/DDBJ whole genome shotgun (WGS) entry which is preliminary data.</text>
</comment>
<sequence>MKLSVVQRTVAGFTLMFVLMALLSSVSLFNAQSLQNKVEHITEQTTPMVVASGSLITQLMQTSLLINTFHDDPAQQNRVNKTFSAQKQAFFQTLQQAQNTQITARERQQLEAISQASTRYFDQAASLIALQQQSNTLIAQREALDLQFLRLEDTYLWAANLLLQKASVKRSLHNRAELITSGIARDLKSLRRANQSTDLEQLRNVLAKDIEIAFKRLALIAVEEDVKARYSRNLKKVESLTLGANGLLDVLQQQQVINAQLQSERQRTQQESTTIQQLLENYAQHAQVLTQTSRADADAAVSKAFMYVFVMIAIAGVISLWVGITTTRSIQKPLTLINTMLDKMADGDMRNRANYHADDEFGELSRSMDKLADIMSHTLGKFGEGATHLLDEANRAAVVSDTAMSRVEDQKARTDQVAAAISEMEVSAKEISRSTELTVAEVENTNQAANDGRTQVSRSRQLTEQLSGNIDEAVSNTQQLNQYSNNIGSILHVIQDIAEQTNLLALNAAIEAARAGDHGRGFAVVADEVRALATRTQQSTEEIQQMITNLQGNATRMVDTMGTSQKQMEDCLNQTRLTDDILQDIATRMQAIQKMTVQVAHATEEQIKVCHDVAEHINGIAHVAFEAEKGARDSAASSESLAGLAQEQQNLISNFRV</sequence>
<feature type="domain" description="HAMP" evidence="7">
    <location>
        <begin position="328"/>
        <end position="380"/>
    </location>
</feature>
<dbReference type="PANTHER" id="PTHR32089">
    <property type="entry name" value="METHYL-ACCEPTING CHEMOTAXIS PROTEIN MCPB"/>
    <property type="match status" value="1"/>
</dbReference>
<dbReference type="EMBL" id="LDOV01000001">
    <property type="protein sequence ID" value="KLV03078.1"/>
    <property type="molecule type" value="Genomic_DNA"/>
</dbReference>
<keyword evidence="9" id="KW-1185">Reference proteome</keyword>
<dbReference type="Proteomes" id="UP000036426">
    <property type="component" value="Unassembled WGS sequence"/>
</dbReference>
<dbReference type="InterPro" id="IPR024478">
    <property type="entry name" value="HlyB_4HB_MCP"/>
</dbReference>
<evidence type="ECO:0000256" key="4">
    <source>
        <dbReference type="PROSITE-ProRule" id="PRU00284"/>
    </source>
</evidence>
<dbReference type="CDD" id="cd06225">
    <property type="entry name" value="HAMP"/>
    <property type="match status" value="1"/>
</dbReference>
<dbReference type="SUPFAM" id="SSF58104">
    <property type="entry name" value="Methyl-accepting chemotaxis protein (MCP) signaling domain"/>
    <property type="match status" value="1"/>
</dbReference>
<dbReference type="PATRIC" id="fig|754436.4.peg.153"/>
<dbReference type="PRINTS" id="PR00260">
    <property type="entry name" value="CHEMTRNSDUCR"/>
</dbReference>
<dbReference type="OrthoDB" id="5579179at2"/>
<name>A0A0J1GTN5_9GAMM</name>
<dbReference type="SMART" id="SM00283">
    <property type="entry name" value="MA"/>
    <property type="match status" value="1"/>
</dbReference>
<dbReference type="CDD" id="cd11386">
    <property type="entry name" value="MCP_signal"/>
    <property type="match status" value="1"/>
</dbReference>